<evidence type="ECO:0000313" key="5">
    <source>
        <dbReference type="Proteomes" id="UP000823674"/>
    </source>
</evidence>
<feature type="compositionally biased region" description="Polar residues" evidence="2">
    <location>
        <begin position="190"/>
        <end position="199"/>
    </location>
</feature>
<keyword evidence="1" id="KW-0175">Coiled coil</keyword>
<feature type="non-terminal residue" evidence="4">
    <location>
        <position position="740"/>
    </location>
</feature>
<sequence length="740" mass="83703">MVFYTSCIYAFKLVFKSLSSLPSPFGVITGLELHLMGDGSAGTKEAENNAIWWFSRRTVLMTVPSECSSGRDFLGNYNHYGICPNYLYFLFQPHVALIYHIFCFSLSFYAILDRRKPLETLEFEDLLIVKGEGSISLVIEKIILNPILILLNCMIKFSRCMTSRHTRRNAQGELVTFTNQELARLERTNRQQPRQSDTTMGDHANQDDLTAAMALMQQQMQQMQQTIQAQQDAAEQAALAQQEQQAQTMLTAKVDQLLKNNQGHVFSMEQPTAGHIQNQNQRQPQSNPHAVPATGNSQPDELKGLGMMMQQLLQGQQVQAKALNQVTTEIDTRMGNMFTELNNKYDNFAIHIRKIDVQLAQTAESVKRQQETLPGRTDKNPRTEHCNAIEQPFAETASGAEERAEQSTSSGVTAPREPAETPPSRVYVPKVPYPIPPRHLMDPISEEQLIGFNKMVRRLPKELAFEDALQIRPLLQFFKHCRETQEEIKVLYIKALSTSALKVLPKVDDPGKFVFPCSIAGTTFKDVLCDSGSWGWRTRMVAKSEPPVALRTIMYYLLLHHITISVSKKKKKKEINVMEKGMKSKKHEPLGRSNKGVGTKRKSLSSLPSPFGVITGLELHLMGDGSAGTKEAENNAIWWFSRRTVLMTVPSECSSGRDFLGNYNHYGICPNYLYFLFQPHVALIYHIFCFSLSFYAILDRRKPLETLEFEDLLIVKGEGSISLVIEKIILNPILILLNCM</sequence>
<evidence type="ECO:0000313" key="4">
    <source>
        <dbReference type="EMBL" id="KAG5386581.1"/>
    </source>
</evidence>
<feature type="region of interest" description="Disordered" evidence="2">
    <location>
        <begin position="185"/>
        <end position="204"/>
    </location>
</feature>
<reference evidence="4 5" key="1">
    <citation type="submission" date="2021-03" db="EMBL/GenBank/DDBJ databases">
        <authorList>
            <person name="King G.J."/>
            <person name="Bancroft I."/>
            <person name="Baten A."/>
            <person name="Bloomfield J."/>
            <person name="Borpatragohain P."/>
            <person name="He Z."/>
            <person name="Irish N."/>
            <person name="Irwin J."/>
            <person name="Liu K."/>
            <person name="Mauleon R.P."/>
            <person name="Moore J."/>
            <person name="Morris R."/>
            <person name="Ostergaard L."/>
            <person name="Wang B."/>
            <person name="Wells R."/>
        </authorList>
    </citation>
    <scope>NUCLEOTIDE SEQUENCE [LARGE SCALE GENOMIC DNA]</scope>
    <source>
        <strain evidence="4">R-o-18</strain>
        <tissue evidence="4">Leaf</tissue>
    </source>
</reference>
<organism evidence="4 5">
    <name type="scientific">Brassica rapa subsp. trilocularis</name>
    <dbReference type="NCBI Taxonomy" id="1813537"/>
    <lineage>
        <taxon>Eukaryota</taxon>
        <taxon>Viridiplantae</taxon>
        <taxon>Streptophyta</taxon>
        <taxon>Embryophyta</taxon>
        <taxon>Tracheophyta</taxon>
        <taxon>Spermatophyta</taxon>
        <taxon>Magnoliopsida</taxon>
        <taxon>eudicotyledons</taxon>
        <taxon>Gunneridae</taxon>
        <taxon>Pentapetalae</taxon>
        <taxon>rosids</taxon>
        <taxon>malvids</taxon>
        <taxon>Brassicales</taxon>
        <taxon>Brassicaceae</taxon>
        <taxon>Brassiceae</taxon>
        <taxon>Brassica</taxon>
    </lineage>
</organism>
<evidence type="ECO:0000256" key="3">
    <source>
        <dbReference type="SAM" id="Phobius"/>
    </source>
</evidence>
<name>A0ABQ7LJ46_BRACM</name>
<keyword evidence="5" id="KW-1185">Reference proteome</keyword>
<comment type="caution">
    <text evidence="4">The sequence shown here is derived from an EMBL/GenBank/DDBJ whole genome shotgun (WGS) entry which is preliminary data.</text>
</comment>
<feature type="compositionally biased region" description="Basic and acidic residues" evidence="2">
    <location>
        <begin position="580"/>
        <end position="590"/>
    </location>
</feature>
<accession>A0ABQ7LJ46</accession>
<feature type="region of interest" description="Disordered" evidence="2">
    <location>
        <begin position="580"/>
        <end position="604"/>
    </location>
</feature>
<keyword evidence="3" id="KW-0812">Transmembrane</keyword>
<dbReference type="EMBL" id="JADBGQ010000008">
    <property type="protein sequence ID" value="KAG5386581.1"/>
    <property type="molecule type" value="Genomic_DNA"/>
</dbReference>
<feature type="transmembrane region" description="Helical" evidence="3">
    <location>
        <begin position="94"/>
        <end position="112"/>
    </location>
</feature>
<keyword evidence="3" id="KW-1133">Transmembrane helix</keyword>
<feature type="region of interest" description="Disordered" evidence="2">
    <location>
        <begin position="395"/>
        <end position="425"/>
    </location>
</feature>
<feature type="transmembrane region" description="Helical" evidence="3">
    <location>
        <begin position="672"/>
        <end position="698"/>
    </location>
</feature>
<proteinExistence type="predicted"/>
<evidence type="ECO:0000256" key="2">
    <source>
        <dbReference type="SAM" id="MobiDB-lite"/>
    </source>
</evidence>
<feature type="region of interest" description="Disordered" evidence="2">
    <location>
        <begin position="276"/>
        <end position="302"/>
    </location>
</feature>
<gene>
    <name evidence="4" type="primary">A09g517740.1_BraROA</name>
    <name evidence="4" type="ORF">IGI04_038051</name>
</gene>
<feature type="coiled-coil region" evidence="1">
    <location>
        <begin position="206"/>
        <end position="240"/>
    </location>
</feature>
<dbReference type="Proteomes" id="UP000823674">
    <property type="component" value="Chromosome A09"/>
</dbReference>
<feature type="compositionally biased region" description="Low complexity" evidence="2">
    <location>
        <begin position="277"/>
        <end position="288"/>
    </location>
</feature>
<keyword evidence="3" id="KW-0472">Membrane</keyword>
<evidence type="ECO:0000256" key="1">
    <source>
        <dbReference type="SAM" id="Coils"/>
    </source>
</evidence>
<protein>
    <submittedName>
        <fullName evidence="4">Uncharacterized protein</fullName>
    </submittedName>
</protein>